<keyword evidence="3" id="KW-0813">Transport</keyword>
<evidence type="ECO:0000256" key="2">
    <source>
        <dbReference type="ARBA" id="ARBA00009023"/>
    </source>
</evidence>
<evidence type="ECO:0000313" key="7">
    <source>
        <dbReference type="Proteomes" id="UP000294697"/>
    </source>
</evidence>
<accession>A0A4R7Z6Y1</accession>
<evidence type="ECO:0000313" key="6">
    <source>
        <dbReference type="EMBL" id="TDW07293.1"/>
    </source>
</evidence>
<dbReference type="NCBIfam" id="TIGR00787">
    <property type="entry name" value="dctP"/>
    <property type="match status" value="1"/>
</dbReference>
<name>A0A4R7Z6Y1_9FIRM</name>
<dbReference type="PANTHER" id="PTHR33376">
    <property type="match status" value="1"/>
</dbReference>
<feature type="signal peptide" evidence="5">
    <location>
        <begin position="1"/>
        <end position="25"/>
    </location>
</feature>
<evidence type="ECO:0000256" key="4">
    <source>
        <dbReference type="ARBA" id="ARBA00022729"/>
    </source>
</evidence>
<dbReference type="InterPro" id="IPR018389">
    <property type="entry name" value="DctP_fam"/>
</dbReference>
<evidence type="ECO:0000256" key="1">
    <source>
        <dbReference type="ARBA" id="ARBA00004196"/>
    </source>
</evidence>
<comment type="similarity">
    <text evidence="2">Belongs to the bacterial solute-binding protein 7 family.</text>
</comment>
<feature type="chain" id="PRO_5020323318" evidence="5">
    <location>
        <begin position="26"/>
        <end position="335"/>
    </location>
</feature>
<sequence length="335" mass="37832">MNKKLIINLSLALLLVLTFSVSSMAAEYTINAGIGLNDKSAQYESLEFFKELVEENSDGQIEVNLYHSSQLGDDREMMEALQMGVQEMTCPSTAPIAPFVNGFKVFDLPFLFPTHEAADYVLDGPVGQDLLKQLEDEGLVGLAFWENGYRQLTNSRNAVESPEDVEGLKVRTMENPMHLAAWREMGANPTPMAFGELFSAMQQGVVDGQENPWGTIYLQNFYEVQEYTTDTGHVYSPFVLMMSKKFYDKLPGDLQQVVRDAAQEAKHHNRRINREMNAAYLEDLKEVMTVTILTPEQKAAFQEAVQPVYEQFEDEIGAELIKDVQAQVEEFQAQQ</sequence>
<protein>
    <submittedName>
        <fullName evidence="6">Tripartite ATP-independent transporter DctP family solute receptor</fullName>
    </submittedName>
</protein>
<keyword evidence="4 5" id="KW-0732">Signal</keyword>
<comment type="subcellular location">
    <subcellularLocation>
        <location evidence="1">Cell envelope</location>
    </subcellularLocation>
</comment>
<dbReference type="CDD" id="cd13679">
    <property type="entry name" value="PBP2_TRAP_YiaO_like"/>
    <property type="match status" value="1"/>
</dbReference>
<gene>
    <name evidence="6" type="ORF">C8C77_10295</name>
</gene>
<dbReference type="Pfam" id="PF03480">
    <property type="entry name" value="DctP"/>
    <property type="match status" value="1"/>
</dbReference>
<organism evidence="6 7">
    <name type="scientific">Halanaerobium saccharolyticum</name>
    <dbReference type="NCBI Taxonomy" id="43595"/>
    <lineage>
        <taxon>Bacteria</taxon>
        <taxon>Bacillati</taxon>
        <taxon>Bacillota</taxon>
        <taxon>Clostridia</taxon>
        <taxon>Halanaerobiales</taxon>
        <taxon>Halanaerobiaceae</taxon>
        <taxon>Halanaerobium</taxon>
    </lineage>
</organism>
<dbReference type="PIRSF" id="PIRSF006470">
    <property type="entry name" value="DctB"/>
    <property type="match status" value="1"/>
</dbReference>
<reference evidence="6 7" key="1">
    <citation type="submission" date="2019-03" db="EMBL/GenBank/DDBJ databases">
        <title>Subsurface microbial communities from deep shales in Ohio and West Virginia, USA.</title>
        <authorList>
            <person name="Wrighton K."/>
        </authorList>
    </citation>
    <scope>NUCLEOTIDE SEQUENCE [LARGE SCALE GENOMIC DNA]</scope>
    <source>
        <strain evidence="6 7">MSL9.2</strain>
    </source>
</reference>
<dbReference type="GO" id="GO:0055085">
    <property type="term" value="P:transmembrane transport"/>
    <property type="evidence" value="ECO:0007669"/>
    <property type="project" value="InterPro"/>
</dbReference>
<dbReference type="RefSeq" id="WP_243834270.1">
    <property type="nucleotide sequence ID" value="NZ_QLME01000006.1"/>
</dbReference>
<dbReference type="InterPro" id="IPR038404">
    <property type="entry name" value="TRAP_DctP_sf"/>
</dbReference>
<proteinExistence type="inferred from homology"/>
<dbReference type="EMBL" id="SODA01000002">
    <property type="protein sequence ID" value="TDW07293.1"/>
    <property type="molecule type" value="Genomic_DNA"/>
</dbReference>
<dbReference type="GO" id="GO:0030288">
    <property type="term" value="C:outer membrane-bounded periplasmic space"/>
    <property type="evidence" value="ECO:0007669"/>
    <property type="project" value="InterPro"/>
</dbReference>
<dbReference type="InterPro" id="IPR004682">
    <property type="entry name" value="TRAP_DctP"/>
</dbReference>
<evidence type="ECO:0000256" key="3">
    <source>
        <dbReference type="ARBA" id="ARBA00022448"/>
    </source>
</evidence>
<dbReference type="Proteomes" id="UP000294697">
    <property type="component" value="Unassembled WGS sequence"/>
</dbReference>
<comment type="caution">
    <text evidence="6">The sequence shown here is derived from an EMBL/GenBank/DDBJ whole genome shotgun (WGS) entry which is preliminary data.</text>
</comment>
<keyword evidence="6" id="KW-0675">Receptor</keyword>
<dbReference type="PANTHER" id="PTHR33376:SF4">
    <property type="entry name" value="SIALIC ACID-BINDING PERIPLASMIC PROTEIN SIAP"/>
    <property type="match status" value="1"/>
</dbReference>
<dbReference type="AlphaFoldDB" id="A0A4R7Z6Y1"/>
<dbReference type="Gene3D" id="3.40.190.170">
    <property type="entry name" value="Bacterial extracellular solute-binding protein, family 7"/>
    <property type="match status" value="1"/>
</dbReference>
<evidence type="ECO:0000256" key="5">
    <source>
        <dbReference type="SAM" id="SignalP"/>
    </source>
</evidence>
<dbReference type="NCBIfam" id="NF037995">
    <property type="entry name" value="TRAP_S1"/>
    <property type="match status" value="1"/>
</dbReference>